<evidence type="ECO:0000313" key="2">
    <source>
        <dbReference type="EMBL" id="KAE8319481.1"/>
    </source>
</evidence>
<sequence length="79" mass="9021">MTRFVLSFILVDVPDYQSSPFSTEFASYLLPPQIILRVDFGLRTILYYKGRLGLLAFADLLMGVSFIAMHSIVSFISYF</sequence>
<dbReference type="Proteomes" id="UP000325433">
    <property type="component" value="Unassembled WGS sequence"/>
</dbReference>
<feature type="transmembrane region" description="Helical" evidence="1">
    <location>
        <begin position="52"/>
        <end position="76"/>
    </location>
</feature>
<gene>
    <name evidence="2" type="ORF">BDV41DRAFT_520081</name>
</gene>
<accession>A0A5N6WF44</accession>
<proteinExistence type="predicted"/>
<evidence type="ECO:0000313" key="3">
    <source>
        <dbReference type="Proteomes" id="UP000325433"/>
    </source>
</evidence>
<dbReference type="EMBL" id="ML738294">
    <property type="protein sequence ID" value="KAE8319481.1"/>
    <property type="molecule type" value="Genomic_DNA"/>
</dbReference>
<name>A0A5N6WF44_9EURO</name>
<keyword evidence="1" id="KW-1133">Transmembrane helix</keyword>
<evidence type="ECO:0000256" key="1">
    <source>
        <dbReference type="SAM" id="Phobius"/>
    </source>
</evidence>
<organism evidence="2 3">
    <name type="scientific">Aspergillus transmontanensis</name>
    <dbReference type="NCBI Taxonomy" id="1034304"/>
    <lineage>
        <taxon>Eukaryota</taxon>
        <taxon>Fungi</taxon>
        <taxon>Dikarya</taxon>
        <taxon>Ascomycota</taxon>
        <taxon>Pezizomycotina</taxon>
        <taxon>Eurotiomycetes</taxon>
        <taxon>Eurotiomycetidae</taxon>
        <taxon>Eurotiales</taxon>
        <taxon>Aspergillaceae</taxon>
        <taxon>Aspergillus</taxon>
        <taxon>Aspergillus subgen. Circumdati</taxon>
    </lineage>
</organism>
<keyword evidence="3" id="KW-1185">Reference proteome</keyword>
<dbReference type="AlphaFoldDB" id="A0A5N6WF44"/>
<reference evidence="3" key="1">
    <citation type="submission" date="2019-04" db="EMBL/GenBank/DDBJ databases">
        <title>Friends and foes A comparative genomics studyof 23 Aspergillus species from section Flavi.</title>
        <authorList>
            <consortium name="DOE Joint Genome Institute"/>
            <person name="Kjaerbolling I."/>
            <person name="Vesth T."/>
            <person name="Frisvad J.C."/>
            <person name="Nybo J.L."/>
            <person name="Theobald S."/>
            <person name="Kildgaard S."/>
            <person name="Isbrandt T."/>
            <person name="Kuo A."/>
            <person name="Sato A."/>
            <person name="Lyhne E.K."/>
            <person name="Kogle M.E."/>
            <person name="Wiebenga A."/>
            <person name="Kun R.S."/>
            <person name="Lubbers R.J."/>
            <person name="Makela M.R."/>
            <person name="Barry K."/>
            <person name="Chovatia M."/>
            <person name="Clum A."/>
            <person name="Daum C."/>
            <person name="Haridas S."/>
            <person name="He G."/>
            <person name="LaButti K."/>
            <person name="Lipzen A."/>
            <person name="Mondo S."/>
            <person name="Riley R."/>
            <person name="Salamov A."/>
            <person name="Simmons B.A."/>
            <person name="Magnuson J.K."/>
            <person name="Henrissat B."/>
            <person name="Mortensen U.H."/>
            <person name="Larsen T.O."/>
            <person name="Devries R.P."/>
            <person name="Grigoriev I.V."/>
            <person name="Machida M."/>
            <person name="Baker S.E."/>
            <person name="Andersen M.R."/>
        </authorList>
    </citation>
    <scope>NUCLEOTIDE SEQUENCE [LARGE SCALE GENOMIC DNA]</scope>
    <source>
        <strain evidence="3">CBS 130015</strain>
    </source>
</reference>
<keyword evidence="1" id="KW-0812">Transmembrane</keyword>
<keyword evidence="1" id="KW-0472">Membrane</keyword>
<protein>
    <submittedName>
        <fullName evidence="2">Uncharacterized protein</fullName>
    </submittedName>
</protein>